<reference evidence="18" key="1">
    <citation type="submission" date="2016-10" db="EMBL/GenBank/DDBJ databases">
        <authorList>
            <person name="Varghese N."/>
            <person name="Submissions S."/>
        </authorList>
    </citation>
    <scope>NUCLEOTIDE SEQUENCE [LARGE SCALE GENOMIC DNA]</scope>
    <source>
        <strain evidence="18">IBRC-M 10655</strain>
    </source>
</reference>
<evidence type="ECO:0000256" key="5">
    <source>
        <dbReference type="ARBA" id="ARBA00023002"/>
    </source>
</evidence>
<dbReference type="PANTHER" id="PTHR43884">
    <property type="entry name" value="ACYL-COA DEHYDROGENASE"/>
    <property type="match status" value="1"/>
</dbReference>
<evidence type="ECO:0000256" key="4">
    <source>
        <dbReference type="ARBA" id="ARBA00022741"/>
    </source>
</evidence>
<comment type="catalytic activity">
    <reaction evidence="12">
        <text>dibenzothiophene 5-oxide + FMNH2 + O2 = dibenzothiophene 5,5-dioxide + FMN + H2O + H(+)</text>
        <dbReference type="Rhea" id="RHEA:49080"/>
        <dbReference type="ChEBI" id="CHEBI:15377"/>
        <dbReference type="ChEBI" id="CHEBI:15378"/>
        <dbReference type="ChEBI" id="CHEBI:15379"/>
        <dbReference type="ChEBI" id="CHEBI:23683"/>
        <dbReference type="ChEBI" id="CHEBI:57618"/>
        <dbReference type="ChEBI" id="CHEBI:58210"/>
        <dbReference type="ChEBI" id="CHEBI:90356"/>
    </reaction>
</comment>
<comment type="pathway">
    <text evidence="7">Sulfur metabolism; dibenzothiophene degradation.</text>
</comment>
<evidence type="ECO:0000256" key="6">
    <source>
        <dbReference type="ARBA" id="ARBA00023033"/>
    </source>
</evidence>
<sequence length="409" mass="43014">MIDYDGLWPDTTPYLAPEVLAGIAADAARADREGRISERGLTLLRESNWPGLAVPEKFGGQGAGLLLCCATQRELAAADPGLAIALNMHLFSIGLMVEHWRRRADVSWLLMEAIATQGRLLASAFAEPDLGGSVSRSTLRARRDGASWVVSGRKAPCSLAGVADLVCLQAQTEEADPRVLVALLPMSAPGLRVERTWDALGMRGSASDTVLLEDCAIPDELVFYQARAGAEDDDVLTAGVVWFALTVTAAYLGVAQAARTAAAELLRRGRISHLGARRADLPSYQAAVGQASADLLALEAGCAGLAARMDAGADPATLIEPALAVKERAAVAVPAAVAALVESCGGMAYGANGALSRLWRDAQAIRFHPPTGPAVRQYLGRRALGVPARLDLDEAAPWLIERTAAERNG</sequence>
<accession>A0A1H0HFW6</accession>
<comment type="similarity">
    <text evidence="8">Belongs to the DszC flavin monooxygenase family.</text>
</comment>
<protein>
    <recommendedName>
        <fullName evidence="10">Dibenzothiophene monooxygenase</fullName>
        <ecNumber evidence="9">1.14.14.21</ecNumber>
    </recommendedName>
</protein>
<dbReference type="InterPro" id="IPR013107">
    <property type="entry name" value="Acyl-CoA_DH_C"/>
</dbReference>
<evidence type="ECO:0000259" key="15">
    <source>
        <dbReference type="Pfam" id="PF02771"/>
    </source>
</evidence>
<proteinExistence type="inferred from homology"/>
<evidence type="ECO:0000256" key="11">
    <source>
        <dbReference type="ARBA" id="ARBA00047859"/>
    </source>
</evidence>
<dbReference type="Proteomes" id="UP000199651">
    <property type="component" value="Unassembled WGS sequence"/>
</dbReference>
<dbReference type="GO" id="GO:0008470">
    <property type="term" value="F:3-methylbutanoyl-CoA dehydrogenase activity"/>
    <property type="evidence" value="ECO:0007669"/>
    <property type="project" value="TreeGrafter"/>
</dbReference>
<comment type="catalytic activity">
    <reaction evidence="11">
        <text>dibenzothiophene + FMNH2 + O2 = dibenzothiophene 5-oxide + FMN + H2O + H(+)</text>
        <dbReference type="Rhea" id="RHEA:49076"/>
        <dbReference type="ChEBI" id="CHEBI:15377"/>
        <dbReference type="ChEBI" id="CHEBI:15378"/>
        <dbReference type="ChEBI" id="CHEBI:15379"/>
        <dbReference type="ChEBI" id="CHEBI:23681"/>
        <dbReference type="ChEBI" id="CHEBI:23683"/>
        <dbReference type="ChEBI" id="CHEBI:57618"/>
        <dbReference type="ChEBI" id="CHEBI:58210"/>
    </reaction>
</comment>
<dbReference type="GO" id="GO:0050660">
    <property type="term" value="F:flavin adenine dinucleotide binding"/>
    <property type="evidence" value="ECO:0007669"/>
    <property type="project" value="InterPro"/>
</dbReference>
<dbReference type="PANTHER" id="PTHR43884:SF12">
    <property type="entry name" value="ISOVALERYL-COA DEHYDROGENASE, MITOCHONDRIAL-RELATED"/>
    <property type="match status" value="1"/>
</dbReference>
<feature type="domain" description="Acyl-CoA oxidase/dehydrogenase middle" evidence="14">
    <location>
        <begin position="123"/>
        <end position="215"/>
    </location>
</feature>
<evidence type="ECO:0000256" key="2">
    <source>
        <dbReference type="ARBA" id="ARBA00022630"/>
    </source>
</evidence>
<organism evidence="17 18">
    <name type="scientific">Actinokineospora alba</name>
    <dbReference type="NCBI Taxonomy" id="504798"/>
    <lineage>
        <taxon>Bacteria</taxon>
        <taxon>Bacillati</taxon>
        <taxon>Actinomycetota</taxon>
        <taxon>Actinomycetes</taxon>
        <taxon>Pseudonocardiales</taxon>
        <taxon>Pseudonocardiaceae</taxon>
        <taxon>Actinokineospora</taxon>
    </lineage>
</organism>
<evidence type="ECO:0000259" key="16">
    <source>
        <dbReference type="Pfam" id="PF08028"/>
    </source>
</evidence>
<dbReference type="SUPFAM" id="SSF56645">
    <property type="entry name" value="Acyl-CoA dehydrogenase NM domain-like"/>
    <property type="match status" value="1"/>
</dbReference>
<gene>
    <name evidence="17" type="ORF">SAMN05192558_102100</name>
</gene>
<dbReference type="Gene3D" id="1.20.140.10">
    <property type="entry name" value="Butyryl-CoA Dehydrogenase, subunit A, domain 3"/>
    <property type="match status" value="1"/>
</dbReference>
<dbReference type="Gene3D" id="1.10.540.10">
    <property type="entry name" value="Acyl-CoA dehydrogenase/oxidase, N-terminal domain"/>
    <property type="match status" value="1"/>
</dbReference>
<dbReference type="InterPro" id="IPR037069">
    <property type="entry name" value="AcylCoA_DH/ox_N_sf"/>
</dbReference>
<dbReference type="InterPro" id="IPR036250">
    <property type="entry name" value="AcylCo_DH-like_C"/>
</dbReference>
<dbReference type="Gene3D" id="2.40.110.10">
    <property type="entry name" value="Butyryl-CoA Dehydrogenase, subunit A, domain 2"/>
    <property type="match status" value="1"/>
</dbReference>
<evidence type="ECO:0000313" key="18">
    <source>
        <dbReference type="Proteomes" id="UP000199651"/>
    </source>
</evidence>
<evidence type="ECO:0000256" key="8">
    <source>
        <dbReference type="ARBA" id="ARBA00034317"/>
    </source>
</evidence>
<evidence type="ECO:0000256" key="9">
    <source>
        <dbReference type="ARBA" id="ARBA00034328"/>
    </source>
</evidence>
<dbReference type="Pfam" id="PF08028">
    <property type="entry name" value="Acyl-CoA_dh_2"/>
    <property type="match status" value="1"/>
</dbReference>
<dbReference type="PIRSF" id="PIRSF016578">
    <property type="entry name" value="HsaA"/>
    <property type="match status" value="1"/>
</dbReference>
<dbReference type="Pfam" id="PF02771">
    <property type="entry name" value="Acyl-CoA_dh_N"/>
    <property type="match status" value="1"/>
</dbReference>
<dbReference type="EMBL" id="FNJB01000002">
    <property type="protein sequence ID" value="SDO18017.1"/>
    <property type="molecule type" value="Genomic_DNA"/>
</dbReference>
<dbReference type="GO" id="GO:0006552">
    <property type="term" value="P:L-leucine catabolic process"/>
    <property type="evidence" value="ECO:0007669"/>
    <property type="project" value="TreeGrafter"/>
</dbReference>
<dbReference type="SUPFAM" id="SSF47203">
    <property type="entry name" value="Acyl-CoA dehydrogenase C-terminal domain-like"/>
    <property type="match status" value="1"/>
</dbReference>
<keyword evidence="18" id="KW-1185">Reference proteome</keyword>
<feature type="domain" description="Acyl-CoA dehydrogenase/oxidase N-terminal" evidence="15">
    <location>
        <begin position="23"/>
        <end position="92"/>
    </location>
</feature>
<dbReference type="RefSeq" id="WP_091370427.1">
    <property type="nucleotide sequence ID" value="NZ_FNDV01000001.1"/>
</dbReference>
<keyword evidence="6" id="KW-0503">Monooxygenase</keyword>
<dbReference type="STRING" id="504798.SAMN05421871_101203"/>
<keyword evidence="2" id="KW-0285">Flavoprotein</keyword>
<dbReference type="GO" id="GO:0005737">
    <property type="term" value="C:cytoplasm"/>
    <property type="evidence" value="ECO:0007669"/>
    <property type="project" value="UniProtKB-SubCell"/>
</dbReference>
<evidence type="ECO:0000259" key="14">
    <source>
        <dbReference type="Pfam" id="PF02770"/>
    </source>
</evidence>
<evidence type="ECO:0000256" key="1">
    <source>
        <dbReference type="ARBA" id="ARBA00004496"/>
    </source>
</evidence>
<dbReference type="GO" id="GO:0004497">
    <property type="term" value="F:monooxygenase activity"/>
    <property type="evidence" value="ECO:0007669"/>
    <property type="project" value="UniProtKB-KW"/>
</dbReference>
<dbReference type="AlphaFoldDB" id="A0A1H0HFW6"/>
<evidence type="ECO:0000256" key="3">
    <source>
        <dbReference type="ARBA" id="ARBA00022643"/>
    </source>
</evidence>
<dbReference type="Pfam" id="PF02770">
    <property type="entry name" value="Acyl-CoA_dh_M"/>
    <property type="match status" value="1"/>
</dbReference>
<feature type="domain" description="Acyl-CoA dehydrogenase C-terminal" evidence="16">
    <location>
        <begin position="246"/>
        <end position="368"/>
    </location>
</feature>
<dbReference type="InterPro" id="IPR009100">
    <property type="entry name" value="AcylCoA_DH/oxidase_NM_dom_sf"/>
</dbReference>
<evidence type="ECO:0000256" key="13">
    <source>
        <dbReference type="ARBA" id="ARBA00049456"/>
    </source>
</evidence>
<keyword evidence="5" id="KW-0560">Oxidoreductase</keyword>
<dbReference type="InterPro" id="IPR046373">
    <property type="entry name" value="Acyl-CoA_Oxase/DH_mid-dom_sf"/>
</dbReference>
<comment type="subcellular location">
    <subcellularLocation>
        <location evidence="1">Cytoplasm</location>
    </subcellularLocation>
</comment>
<keyword evidence="3" id="KW-0288">FMN</keyword>
<dbReference type="OrthoDB" id="2986495at2"/>
<evidence type="ECO:0000313" key="17">
    <source>
        <dbReference type="EMBL" id="SDO18017.1"/>
    </source>
</evidence>
<keyword evidence="4" id="KW-0547">Nucleotide-binding</keyword>
<dbReference type="InterPro" id="IPR006091">
    <property type="entry name" value="Acyl-CoA_Oxase/DH_mid-dom"/>
</dbReference>
<name>A0A1H0HFW6_9PSEU</name>
<comment type="catalytic activity">
    <reaction evidence="13">
        <text>dibenzothiophene + 2 FMNH2 + 2 O2 = dibenzothiophene 5,5-dioxide + 2 FMN + 2 H2O + 2 H(+)</text>
        <dbReference type="Rhea" id="RHEA:49072"/>
        <dbReference type="ChEBI" id="CHEBI:15377"/>
        <dbReference type="ChEBI" id="CHEBI:15378"/>
        <dbReference type="ChEBI" id="CHEBI:15379"/>
        <dbReference type="ChEBI" id="CHEBI:23681"/>
        <dbReference type="ChEBI" id="CHEBI:57618"/>
        <dbReference type="ChEBI" id="CHEBI:58210"/>
        <dbReference type="ChEBI" id="CHEBI:90356"/>
        <dbReference type="EC" id="1.14.14.21"/>
    </reaction>
</comment>
<dbReference type="InterPro" id="IPR013786">
    <property type="entry name" value="AcylCoA_DH/ox_N"/>
</dbReference>
<dbReference type="EC" id="1.14.14.21" evidence="9"/>
<evidence type="ECO:0000256" key="10">
    <source>
        <dbReference type="ARBA" id="ARBA00034345"/>
    </source>
</evidence>
<evidence type="ECO:0000256" key="12">
    <source>
        <dbReference type="ARBA" id="ARBA00048445"/>
    </source>
</evidence>
<evidence type="ECO:0000256" key="7">
    <source>
        <dbReference type="ARBA" id="ARBA00034307"/>
    </source>
</evidence>